<name>A0AAD5VWG6_9AGAR</name>
<accession>A0AAD5VWG6</accession>
<comment type="caution">
    <text evidence="2">The sequence shown here is derived from an EMBL/GenBank/DDBJ whole genome shotgun (WGS) entry which is preliminary data.</text>
</comment>
<feature type="domain" description="F-box" evidence="1">
    <location>
        <begin position="2"/>
        <end position="51"/>
    </location>
</feature>
<dbReference type="EMBL" id="JANIEX010000194">
    <property type="protein sequence ID" value="KAJ3571256.1"/>
    <property type="molecule type" value="Genomic_DNA"/>
</dbReference>
<dbReference type="SUPFAM" id="SSF81383">
    <property type="entry name" value="F-box domain"/>
    <property type="match status" value="1"/>
</dbReference>
<evidence type="ECO:0000259" key="1">
    <source>
        <dbReference type="PROSITE" id="PS50181"/>
    </source>
</evidence>
<protein>
    <recommendedName>
        <fullName evidence="1">F-box domain-containing protein</fullName>
    </recommendedName>
</protein>
<evidence type="ECO:0000313" key="2">
    <source>
        <dbReference type="EMBL" id="KAJ3571256.1"/>
    </source>
</evidence>
<gene>
    <name evidence="2" type="ORF">NP233_g3867</name>
</gene>
<sequence>MAATFQSLPEDILFAIFSKLRGRDLAAVRTITKRSRKVASKALYHIVLRILRHSMANPIELLAKMREADAVISGSAVLHAMDYQTFSPNDLDIYVPSERVEIIGSFLVSSGFSLAPDRPLSGSPYSIRTLKEVRRYVINPSDAGDMPATEVNLLSTRARSPFIAIVNFDMTGLMNVITARSLLSLYPLAIHHFSTIVARHLID</sequence>
<organism evidence="2 3">
    <name type="scientific">Leucocoprinus birnbaumii</name>
    <dbReference type="NCBI Taxonomy" id="56174"/>
    <lineage>
        <taxon>Eukaryota</taxon>
        <taxon>Fungi</taxon>
        <taxon>Dikarya</taxon>
        <taxon>Basidiomycota</taxon>
        <taxon>Agaricomycotina</taxon>
        <taxon>Agaricomycetes</taxon>
        <taxon>Agaricomycetidae</taxon>
        <taxon>Agaricales</taxon>
        <taxon>Agaricineae</taxon>
        <taxon>Agaricaceae</taxon>
        <taxon>Leucocoprinus</taxon>
    </lineage>
</organism>
<evidence type="ECO:0000313" key="3">
    <source>
        <dbReference type="Proteomes" id="UP001213000"/>
    </source>
</evidence>
<dbReference type="InterPro" id="IPR001810">
    <property type="entry name" value="F-box_dom"/>
</dbReference>
<dbReference type="AlphaFoldDB" id="A0AAD5VWG6"/>
<proteinExistence type="predicted"/>
<reference evidence="2" key="1">
    <citation type="submission" date="2022-07" db="EMBL/GenBank/DDBJ databases">
        <title>Genome Sequence of Leucocoprinus birnbaumii.</title>
        <authorList>
            <person name="Buettner E."/>
        </authorList>
    </citation>
    <scope>NUCLEOTIDE SEQUENCE</scope>
    <source>
        <strain evidence="2">VT141</strain>
    </source>
</reference>
<dbReference type="Pfam" id="PF12937">
    <property type="entry name" value="F-box-like"/>
    <property type="match status" value="1"/>
</dbReference>
<dbReference type="PROSITE" id="PS50181">
    <property type="entry name" value="FBOX"/>
    <property type="match status" value="1"/>
</dbReference>
<dbReference type="InterPro" id="IPR036047">
    <property type="entry name" value="F-box-like_dom_sf"/>
</dbReference>
<dbReference type="Proteomes" id="UP001213000">
    <property type="component" value="Unassembled WGS sequence"/>
</dbReference>
<keyword evidence="3" id="KW-1185">Reference proteome</keyword>